<protein>
    <recommendedName>
        <fullName evidence="1">PRTase-CE domain-containing protein</fullName>
    </recommendedName>
</protein>
<name>A0A090QCS5_NONUL</name>
<comment type="caution">
    <text evidence="2">The sequence shown here is derived from an EMBL/GenBank/DDBJ whole genome shotgun (WGS) entry which is preliminary data.</text>
</comment>
<dbReference type="Proteomes" id="UP000029226">
    <property type="component" value="Unassembled WGS sequence"/>
</dbReference>
<proteinExistence type="predicted"/>
<feature type="domain" description="PRTase-CE" evidence="1">
    <location>
        <begin position="52"/>
        <end position="110"/>
    </location>
</feature>
<organism evidence="2 3">
    <name type="scientific">Nonlabens ulvanivorans</name>
    <name type="common">Persicivirga ulvanivorans</name>
    <dbReference type="NCBI Taxonomy" id="906888"/>
    <lineage>
        <taxon>Bacteria</taxon>
        <taxon>Pseudomonadati</taxon>
        <taxon>Bacteroidota</taxon>
        <taxon>Flavobacteriia</taxon>
        <taxon>Flavobacteriales</taxon>
        <taxon>Flavobacteriaceae</taxon>
        <taxon>Nonlabens</taxon>
    </lineage>
</organism>
<dbReference type="Pfam" id="PF24390">
    <property type="entry name" value="PRTase-CE"/>
    <property type="match status" value="1"/>
</dbReference>
<dbReference type="SUPFAM" id="SSF53271">
    <property type="entry name" value="PRTase-like"/>
    <property type="match status" value="1"/>
</dbReference>
<dbReference type="AlphaFoldDB" id="A0A090QCS5"/>
<evidence type="ECO:0000313" key="3">
    <source>
        <dbReference type="Proteomes" id="UP000029226"/>
    </source>
</evidence>
<dbReference type="EMBL" id="BBMM01000006">
    <property type="protein sequence ID" value="GAL00776.1"/>
    <property type="molecule type" value="Genomic_DNA"/>
</dbReference>
<dbReference type="InterPro" id="IPR056920">
    <property type="entry name" value="PRTase-CE"/>
</dbReference>
<sequence>MLLQNQAQNLIDVGCDTYNTVFIGFFDYRYADGSEIVTNLLKPLFEETNKGWRQVNFLPSFKQGLRVIKTKGSQNDDIKLQNIVLVDDFIGTGKTAKDRIERVKQKIGETDGGI</sequence>
<evidence type="ECO:0000313" key="2">
    <source>
        <dbReference type="EMBL" id="GAL00776.1"/>
    </source>
</evidence>
<dbReference type="InterPro" id="IPR000836">
    <property type="entry name" value="PRTase_dom"/>
</dbReference>
<dbReference type="CDD" id="cd06223">
    <property type="entry name" value="PRTases_typeI"/>
    <property type="match status" value="1"/>
</dbReference>
<dbReference type="InterPro" id="IPR029057">
    <property type="entry name" value="PRTase-like"/>
</dbReference>
<accession>A0A090QCS5</accession>
<reference evidence="2 3" key="1">
    <citation type="journal article" date="2014" name="Genome Announc.">
        <title>Draft Genome Sequences of Marine Flavobacterium Nonlabens Strains NR17, NR24, NR27, NR32, NR33, and Ara13.</title>
        <authorList>
            <person name="Nakanishi M."/>
            <person name="Meirelles P."/>
            <person name="Suzuki R."/>
            <person name="Takatani N."/>
            <person name="Mino S."/>
            <person name="Suda W."/>
            <person name="Oshima K."/>
            <person name="Hattori M."/>
            <person name="Ohkuma M."/>
            <person name="Hosokawa M."/>
            <person name="Miyashita K."/>
            <person name="Thompson F.L."/>
            <person name="Niwa A."/>
            <person name="Sawabe T."/>
            <person name="Sawabe T."/>
        </authorList>
    </citation>
    <scope>NUCLEOTIDE SEQUENCE [LARGE SCALE GENOMIC DNA]</scope>
    <source>
        <strain evidence="3">JCM19314</strain>
    </source>
</reference>
<gene>
    <name evidence="2" type="ORF">JCM19314_1813</name>
</gene>
<evidence type="ECO:0000259" key="1">
    <source>
        <dbReference type="Pfam" id="PF24390"/>
    </source>
</evidence>